<evidence type="ECO:0000313" key="2">
    <source>
        <dbReference type="Proteomes" id="UP000724584"/>
    </source>
</evidence>
<sequence length="313" mass="34414">MPDSKATEAAQSASEPAATTAEPGPSEAAPSTPEPTAVTTAEPEPSETAQSMPEPTNATTAEPEVHPVSEQAGAPSLEPARDQPESAKAGPKAGKSATYLNDSNKVGPAAYTLCRQQLLQELQRDKSPYFRGQKRLLRMSRYGQSNSGSLLNRAHWRSDMDAVLLEIMRRRVVERLGYFSKMVTGLDRNYLIKCEKWDDVKELDHRGCLLYLGPPDNSASSESISEYVPPRLSTMDMGPVRFGAKLAVHNMRELLGEKHLGQLRQQAELLRDGSLYLLGRMPTSPLQMMLWKLQGYMAWEKQQGATNPDGDSA</sequence>
<dbReference type="Proteomes" id="UP000724584">
    <property type="component" value="Unassembled WGS sequence"/>
</dbReference>
<evidence type="ECO:0000313" key="1">
    <source>
        <dbReference type="EMBL" id="KAH6641379.1"/>
    </source>
</evidence>
<dbReference type="EMBL" id="JAGIZQ010000002">
    <property type="protein sequence ID" value="KAH6641379.1"/>
    <property type="molecule type" value="Genomic_DNA"/>
</dbReference>
<protein>
    <submittedName>
        <fullName evidence="1">Uncharacterized protein</fullName>
    </submittedName>
</protein>
<accession>A0ACB7PMT0</accession>
<reference evidence="1 2" key="1">
    <citation type="journal article" date="2021" name="Nat. Commun.">
        <title>Genetic determinants of endophytism in the Arabidopsis root mycobiome.</title>
        <authorList>
            <person name="Mesny F."/>
            <person name="Miyauchi S."/>
            <person name="Thiergart T."/>
            <person name="Pickel B."/>
            <person name="Atanasova L."/>
            <person name="Karlsson M."/>
            <person name="Huettel B."/>
            <person name="Barry K.W."/>
            <person name="Haridas S."/>
            <person name="Chen C."/>
            <person name="Bauer D."/>
            <person name="Andreopoulos W."/>
            <person name="Pangilinan J."/>
            <person name="LaButti K."/>
            <person name="Riley R."/>
            <person name="Lipzen A."/>
            <person name="Clum A."/>
            <person name="Drula E."/>
            <person name="Henrissat B."/>
            <person name="Kohler A."/>
            <person name="Grigoriev I.V."/>
            <person name="Martin F.M."/>
            <person name="Hacquard S."/>
        </authorList>
    </citation>
    <scope>NUCLEOTIDE SEQUENCE [LARGE SCALE GENOMIC DNA]</scope>
    <source>
        <strain evidence="1 2">MPI-SDFR-AT-0079</strain>
    </source>
</reference>
<gene>
    <name evidence="1" type="ORF">F5144DRAFT_600018</name>
</gene>
<keyword evidence="2" id="KW-1185">Reference proteome</keyword>
<organism evidence="1 2">
    <name type="scientific">Chaetomium tenue</name>
    <dbReference type="NCBI Taxonomy" id="1854479"/>
    <lineage>
        <taxon>Eukaryota</taxon>
        <taxon>Fungi</taxon>
        <taxon>Dikarya</taxon>
        <taxon>Ascomycota</taxon>
        <taxon>Pezizomycotina</taxon>
        <taxon>Sordariomycetes</taxon>
        <taxon>Sordariomycetidae</taxon>
        <taxon>Sordariales</taxon>
        <taxon>Chaetomiaceae</taxon>
        <taxon>Chaetomium</taxon>
    </lineage>
</organism>
<comment type="caution">
    <text evidence="1">The sequence shown here is derived from an EMBL/GenBank/DDBJ whole genome shotgun (WGS) entry which is preliminary data.</text>
</comment>
<name>A0ACB7PMT0_9PEZI</name>
<proteinExistence type="predicted"/>